<dbReference type="PANTHER" id="PTHR30419:SF8">
    <property type="entry name" value="NITROGEN ASSIMILATION TRANSCRIPTIONAL ACTIVATOR-RELATED"/>
    <property type="match status" value="1"/>
</dbReference>
<sequence length="294" mass="32473">MNTADLAAFIEVARHESFTLAAEKLHLTQPAMSKRVNNLEETLNVNLFDRVGRRVQLTEAGRALLPRAKQWLLDFEEIKNSVASLQGDISGILKIGTSHHIGLHRLPPTLRAFSQAYPQVRLDIQFIDSEAAYESVLSGDLELGIVTLPPVADPRLLTEKIWDDPLAFVAGVDHPLSQQTHVLLADLTQHPAILPSLNTFTRQIAAELFQAAGLNLTVTMTTNYLETIRMMVSIGLGWSVLPASMANEEMVVLPLAEAAKMHRDLGVVYHPRRTLSRAASAMLAVLRTQNELKP</sequence>
<dbReference type="PANTHER" id="PTHR30419">
    <property type="entry name" value="HTH-TYPE TRANSCRIPTIONAL REGULATOR YBHD"/>
    <property type="match status" value="1"/>
</dbReference>
<dbReference type="Pfam" id="PF00126">
    <property type="entry name" value="HTH_1"/>
    <property type="match status" value="1"/>
</dbReference>
<dbReference type="RefSeq" id="WP_107866579.1">
    <property type="nucleotide sequence ID" value="NZ_QAON01000015.1"/>
</dbReference>
<dbReference type="SUPFAM" id="SSF53850">
    <property type="entry name" value="Periplasmic binding protein-like II"/>
    <property type="match status" value="1"/>
</dbReference>
<keyword evidence="3" id="KW-0238">DNA-binding</keyword>
<dbReference type="PRINTS" id="PR00039">
    <property type="entry name" value="HTHLYSR"/>
</dbReference>
<dbReference type="GO" id="GO:0005829">
    <property type="term" value="C:cytosol"/>
    <property type="evidence" value="ECO:0007669"/>
    <property type="project" value="TreeGrafter"/>
</dbReference>
<keyword evidence="2" id="KW-0805">Transcription regulation</keyword>
<organism evidence="6 7">
    <name type="scientific">Agitococcus lubricus</name>
    <dbReference type="NCBI Taxonomy" id="1077255"/>
    <lineage>
        <taxon>Bacteria</taxon>
        <taxon>Pseudomonadati</taxon>
        <taxon>Pseudomonadota</taxon>
        <taxon>Gammaproteobacteria</taxon>
        <taxon>Moraxellales</taxon>
        <taxon>Moraxellaceae</taxon>
        <taxon>Agitococcus</taxon>
    </lineage>
</organism>
<dbReference type="SUPFAM" id="SSF46785">
    <property type="entry name" value="Winged helix' DNA-binding domain"/>
    <property type="match status" value="1"/>
</dbReference>
<gene>
    <name evidence="6" type="ORF">C8N29_11556</name>
</gene>
<evidence type="ECO:0000256" key="1">
    <source>
        <dbReference type="ARBA" id="ARBA00009437"/>
    </source>
</evidence>
<dbReference type="Pfam" id="PF03466">
    <property type="entry name" value="LysR_substrate"/>
    <property type="match status" value="1"/>
</dbReference>
<proteinExistence type="inferred from homology"/>
<dbReference type="PROSITE" id="PS50931">
    <property type="entry name" value="HTH_LYSR"/>
    <property type="match status" value="1"/>
</dbReference>
<comment type="similarity">
    <text evidence="1">Belongs to the LysR transcriptional regulatory family.</text>
</comment>
<dbReference type="Gene3D" id="1.10.10.10">
    <property type="entry name" value="Winged helix-like DNA-binding domain superfamily/Winged helix DNA-binding domain"/>
    <property type="match status" value="1"/>
</dbReference>
<evidence type="ECO:0000256" key="4">
    <source>
        <dbReference type="ARBA" id="ARBA00023163"/>
    </source>
</evidence>
<name>A0A2T5IVR0_9GAMM</name>
<dbReference type="InterPro" id="IPR005119">
    <property type="entry name" value="LysR_subst-bd"/>
</dbReference>
<accession>A0A2T5IVR0</accession>
<evidence type="ECO:0000256" key="3">
    <source>
        <dbReference type="ARBA" id="ARBA00023125"/>
    </source>
</evidence>
<dbReference type="InterPro" id="IPR036388">
    <property type="entry name" value="WH-like_DNA-bd_sf"/>
</dbReference>
<dbReference type="Gene3D" id="3.40.190.290">
    <property type="match status" value="1"/>
</dbReference>
<dbReference type="InterPro" id="IPR036390">
    <property type="entry name" value="WH_DNA-bd_sf"/>
</dbReference>
<reference evidence="6 7" key="1">
    <citation type="submission" date="2018-04" db="EMBL/GenBank/DDBJ databases">
        <title>Genomic Encyclopedia of Archaeal and Bacterial Type Strains, Phase II (KMG-II): from individual species to whole genera.</title>
        <authorList>
            <person name="Goeker M."/>
        </authorList>
    </citation>
    <scope>NUCLEOTIDE SEQUENCE [LARGE SCALE GENOMIC DNA]</scope>
    <source>
        <strain evidence="6 7">DSM 5822</strain>
    </source>
</reference>
<dbReference type="CDD" id="cd05466">
    <property type="entry name" value="PBP2_LTTR_substrate"/>
    <property type="match status" value="1"/>
</dbReference>
<feature type="domain" description="HTH lysR-type" evidence="5">
    <location>
        <begin position="1"/>
        <end position="58"/>
    </location>
</feature>
<dbReference type="AlphaFoldDB" id="A0A2T5IVR0"/>
<dbReference type="FunFam" id="1.10.10.10:FF:000001">
    <property type="entry name" value="LysR family transcriptional regulator"/>
    <property type="match status" value="1"/>
</dbReference>
<keyword evidence="7" id="KW-1185">Reference proteome</keyword>
<evidence type="ECO:0000313" key="6">
    <source>
        <dbReference type="EMBL" id="PTQ87971.1"/>
    </source>
</evidence>
<dbReference type="EMBL" id="QAON01000015">
    <property type="protein sequence ID" value="PTQ87971.1"/>
    <property type="molecule type" value="Genomic_DNA"/>
</dbReference>
<dbReference type="GO" id="GO:0003677">
    <property type="term" value="F:DNA binding"/>
    <property type="evidence" value="ECO:0007669"/>
    <property type="project" value="UniProtKB-KW"/>
</dbReference>
<dbReference type="OrthoDB" id="9803735at2"/>
<dbReference type="Proteomes" id="UP000244223">
    <property type="component" value="Unassembled WGS sequence"/>
</dbReference>
<protein>
    <submittedName>
        <fullName evidence="6">LysR family transcriptional regulator</fullName>
    </submittedName>
</protein>
<comment type="caution">
    <text evidence="6">The sequence shown here is derived from an EMBL/GenBank/DDBJ whole genome shotgun (WGS) entry which is preliminary data.</text>
</comment>
<evidence type="ECO:0000259" key="5">
    <source>
        <dbReference type="PROSITE" id="PS50931"/>
    </source>
</evidence>
<evidence type="ECO:0000313" key="7">
    <source>
        <dbReference type="Proteomes" id="UP000244223"/>
    </source>
</evidence>
<evidence type="ECO:0000256" key="2">
    <source>
        <dbReference type="ARBA" id="ARBA00023015"/>
    </source>
</evidence>
<keyword evidence="4" id="KW-0804">Transcription</keyword>
<dbReference type="InterPro" id="IPR050950">
    <property type="entry name" value="HTH-type_LysR_regulators"/>
</dbReference>
<dbReference type="InterPro" id="IPR000847">
    <property type="entry name" value="LysR_HTH_N"/>
</dbReference>
<dbReference type="GO" id="GO:0003700">
    <property type="term" value="F:DNA-binding transcription factor activity"/>
    <property type="evidence" value="ECO:0007669"/>
    <property type="project" value="InterPro"/>
</dbReference>